<keyword evidence="8" id="KW-1185">Reference proteome</keyword>
<sequence length="654" mass="72007">MPAIINALSVDVSVVGNHEFDFGYPRLKELINDTAFPWLLSNIVDTNTGKVPVPMKDIYILERAGWPDNFKYQDMAEVGKKLSAKLRDPAGEYKCDLIIALTHSRIPNDIKLARALGALSPSAQKTKDISSEHGVDVLLGGHDHVYWISKGVSEWDGYDLQTKQPDAADDKGDVLVVNSGTDFQDLSEVVLTLKDTPAGSIRKKVISDIKGKRCVTRGNTEVNQDVKAVVDQELGTINAAMVEPICVTEVELDVKSSYIRRQESPIGNWVADSLRHAYDQALAKLGYQTTDGVIICNGDLRGDRVYPPGPITMGDLMTVLPFLDPVVVIEVSANTLWDAMESGLSRWPVQEGRFPAISGFRVTWDSSKPAGQRVLGIWLLDESKEVGKDGKPILVDKEEVLRSSSRKYLIMAGEYMVQGGDGYDALKGQKFILTAENGQSKSALFRKFLLVREQDDPKRARDPESLSQSNVSGYSQCNAETIGPSQLKYQLSLPDIGLPKSSRPPSFNIPSFASREINQFDSRLHAPVHDYVRSVAQQAADYVAPIAKWLPTQELVTAALKLAEHEDMGLLDSYERQKARVTARLLRTDTIPRNVAMRMISPMMFSAANSDARASADDEEAKANAADEDAKKTLAIIHPVVDGRLKDVSINKAN</sequence>
<evidence type="ECO:0000256" key="4">
    <source>
        <dbReference type="SAM" id="MobiDB-lite"/>
    </source>
</evidence>
<dbReference type="PANTHER" id="PTHR11575:SF48">
    <property type="entry name" value="5'-NUCLEOTIDASE"/>
    <property type="match status" value="1"/>
</dbReference>
<protein>
    <submittedName>
        <fullName evidence="7">Metallo-dependent phosphatase</fullName>
    </submittedName>
</protein>
<dbReference type="EMBL" id="ML179206">
    <property type="protein sequence ID" value="THU95171.1"/>
    <property type="molecule type" value="Genomic_DNA"/>
</dbReference>
<dbReference type="GO" id="GO:0009166">
    <property type="term" value="P:nucleotide catabolic process"/>
    <property type="evidence" value="ECO:0007669"/>
    <property type="project" value="InterPro"/>
</dbReference>
<dbReference type="AlphaFoldDB" id="A0A4S8M066"/>
<organism evidence="7 8">
    <name type="scientific">Dendrothele bispora (strain CBS 962.96)</name>
    <dbReference type="NCBI Taxonomy" id="1314807"/>
    <lineage>
        <taxon>Eukaryota</taxon>
        <taxon>Fungi</taxon>
        <taxon>Dikarya</taxon>
        <taxon>Basidiomycota</taxon>
        <taxon>Agaricomycotina</taxon>
        <taxon>Agaricomycetes</taxon>
        <taxon>Agaricomycetidae</taxon>
        <taxon>Agaricales</taxon>
        <taxon>Agaricales incertae sedis</taxon>
        <taxon>Dendrothele</taxon>
    </lineage>
</organism>
<dbReference type="PANTHER" id="PTHR11575">
    <property type="entry name" value="5'-NUCLEOTIDASE-RELATED"/>
    <property type="match status" value="1"/>
</dbReference>
<dbReference type="Gene3D" id="3.90.780.10">
    <property type="entry name" value="5'-Nucleotidase, C-terminal domain"/>
    <property type="match status" value="1"/>
</dbReference>
<evidence type="ECO:0000313" key="8">
    <source>
        <dbReference type="Proteomes" id="UP000297245"/>
    </source>
</evidence>
<dbReference type="GO" id="GO:0016787">
    <property type="term" value="F:hydrolase activity"/>
    <property type="evidence" value="ECO:0007669"/>
    <property type="project" value="UniProtKB-KW"/>
</dbReference>
<evidence type="ECO:0000256" key="1">
    <source>
        <dbReference type="ARBA" id="ARBA00006654"/>
    </source>
</evidence>
<dbReference type="InterPro" id="IPR036907">
    <property type="entry name" value="5'-Nucleotdase_C_sf"/>
</dbReference>
<dbReference type="InterPro" id="IPR004843">
    <property type="entry name" value="Calcineurin-like_PHP"/>
</dbReference>
<dbReference type="GO" id="GO:0000166">
    <property type="term" value="F:nucleotide binding"/>
    <property type="evidence" value="ECO:0007669"/>
    <property type="project" value="UniProtKB-KW"/>
</dbReference>
<evidence type="ECO:0000259" key="6">
    <source>
        <dbReference type="Pfam" id="PF02872"/>
    </source>
</evidence>
<feature type="region of interest" description="Disordered" evidence="4">
    <location>
        <begin position="456"/>
        <end position="477"/>
    </location>
</feature>
<dbReference type="Gene3D" id="3.60.21.10">
    <property type="match status" value="1"/>
</dbReference>
<comment type="similarity">
    <text evidence="1 3">Belongs to the 5'-nucleotidase family.</text>
</comment>
<gene>
    <name evidence="7" type="ORF">K435DRAFT_798334</name>
</gene>
<dbReference type="InterPro" id="IPR006179">
    <property type="entry name" value="5_nucleotidase/apyrase"/>
</dbReference>
<keyword evidence="2" id="KW-0732">Signal</keyword>
<keyword evidence="3" id="KW-0547">Nucleotide-binding</keyword>
<evidence type="ECO:0000259" key="5">
    <source>
        <dbReference type="Pfam" id="PF00149"/>
    </source>
</evidence>
<dbReference type="InterPro" id="IPR029052">
    <property type="entry name" value="Metallo-depent_PP-like"/>
</dbReference>
<dbReference type="Pfam" id="PF00149">
    <property type="entry name" value="Metallophos"/>
    <property type="match status" value="1"/>
</dbReference>
<accession>A0A4S8M066</accession>
<feature type="compositionally biased region" description="Polar residues" evidence="4">
    <location>
        <begin position="465"/>
        <end position="477"/>
    </location>
</feature>
<evidence type="ECO:0000313" key="7">
    <source>
        <dbReference type="EMBL" id="THU95171.1"/>
    </source>
</evidence>
<dbReference type="Proteomes" id="UP000297245">
    <property type="component" value="Unassembled WGS sequence"/>
</dbReference>
<feature type="domain" description="Calcineurin-like phosphoesterase" evidence="5">
    <location>
        <begin position="12"/>
        <end position="146"/>
    </location>
</feature>
<dbReference type="PRINTS" id="PR01607">
    <property type="entry name" value="APYRASEFAMLY"/>
</dbReference>
<proteinExistence type="inferred from homology"/>
<dbReference type="Pfam" id="PF02872">
    <property type="entry name" value="5_nucleotid_C"/>
    <property type="match status" value="1"/>
</dbReference>
<name>A0A4S8M066_DENBC</name>
<keyword evidence="3" id="KW-0378">Hydrolase</keyword>
<evidence type="ECO:0000256" key="2">
    <source>
        <dbReference type="ARBA" id="ARBA00022729"/>
    </source>
</evidence>
<feature type="domain" description="5'-Nucleotidase C-terminal" evidence="6">
    <location>
        <begin position="258"/>
        <end position="427"/>
    </location>
</feature>
<evidence type="ECO:0000256" key="3">
    <source>
        <dbReference type="RuleBase" id="RU362119"/>
    </source>
</evidence>
<dbReference type="OrthoDB" id="10252235at2759"/>
<dbReference type="SUPFAM" id="SSF56300">
    <property type="entry name" value="Metallo-dependent phosphatases"/>
    <property type="match status" value="1"/>
</dbReference>
<reference evidence="7 8" key="1">
    <citation type="journal article" date="2019" name="Nat. Ecol. Evol.">
        <title>Megaphylogeny resolves global patterns of mushroom evolution.</title>
        <authorList>
            <person name="Varga T."/>
            <person name="Krizsan K."/>
            <person name="Foldi C."/>
            <person name="Dima B."/>
            <person name="Sanchez-Garcia M."/>
            <person name="Sanchez-Ramirez S."/>
            <person name="Szollosi G.J."/>
            <person name="Szarkandi J.G."/>
            <person name="Papp V."/>
            <person name="Albert L."/>
            <person name="Andreopoulos W."/>
            <person name="Angelini C."/>
            <person name="Antonin V."/>
            <person name="Barry K.W."/>
            <person name="Bougher N.L."/>
            <person name="Buchanan P."/>
            <person name="Buyck B."/>
            <person name="Bense V."/>
            <person name="Catcheside P."/>
            <person name="Chovatia M."/>
            <person name="Cooper J."/>
            <person name="Damon W."/>
            <person name="Desjardin D."/>
            <person name="Finy P."/>
            <person name="Geml J."/>
            <person name="Haridas S."/>
            <person name="Hughes K."/>
            <person name="Justo A."/>
            <person name="Karasinski D."/>
            <person name="Kautmanova I."/>
            <person name="Kiss B."/>
            <person name="Kocsube S."/>
            <person name="Kotiranta H."/>
            <person name="LaButti K.M."/>
            <person name="Lechner B.E."/>
            <person name="Liimatainen K."/>
            <person name="Lipzen A."/>
            <person name="Lukacs Z."/>
            <person name="Mihaltcheva S."/>
            <person name="Morgado L.N."/>
            <person name="Niskanen T."/>
            <person name="Noordeloos M.E."/>
            <person name="Ohm R.A."/>
            <person name="Ortiz-Santana B."/>
            <person name="Ovrebo C."/>
            <person name="Racz N."/>
            <person name="Riley R."/>
            <person name="Savchenko A."/>
            <person name="Shiryaev A."/>
            <person name="Soop K."/>
            <person name="Spirin V."/>
            <person name="Szebenyi C."/>
            <person name="Tomsovsky M."/>
            <person name="Tulloss R.E."/>
            <person name="Uehling J."/>
            <person name="Grigoriev I.V."/>
            <person name="Vagvolgyi C."/>
            <person name="Papp T."/>
            <person name="Martin F.M."/>
            <person name="Miettinen O."/>
            <person name="Hibbett D.S."/>
            <person name="Nagy L.G."/>
        </authorList>
    </citation>
    <scope>NUCLEOTIDE SEQUENCE [LARGE SCALE GENOMIC DNA]</scope>
    <source>
        <strain evidence="7 8">CBS 962.96</strain>
    </source>
</reference>
<dbReference type="SUPFAM" id="SSF55816">
    <property type="entry name" value="5'-nucleotidase (syn. UDP-sugar hydrolase), C-terminal domain"/>
    <property type="match status" value="1"/>
</dbReference>
<dbReference type="InterPro" id="IPR008334">
    <property type="entry name" value="5'-Nucleotdase_C"/>
</dbReference>